<feature type="domain" description="GATA-type" evidence="10">
    <location>
        <begin position="221"/>
        <end position="276"/>
    </location>
</feature>
<evidence type="ECO:0000256" key="2">
    <source>
        <dbReference type="ARBA" id="ARBA00022723"/>
    </source>
</evidence>
<feature type="region of interest" description="Disordered" evidence="9">
    <location>
        <begin position="115"/>
        <end position="145"/>
    </location>
</feature>
<evidence type="ECO:0000256" key="9">
    <source>
        <dbReference type="SAM" id="MobiDB-lite"/>
    </source>
</evidence>
<comment type="caution">
    <text evidence="11">The sequence shown here is derived from an EMBL/GenBank/DDBJ whole genome shotgun (WGS) entry which is preliminary data.</text>
</comment>
<dbReference type="GO" id="GO:0000978">
    <property type="term" value="F:RNA polymerase II cis-regulatory region sequence-specific DNA binding"/>
    <property type="evidence" value="ECO:0007669"/>
    <property type="project" value="TreeGrafter"/>
</dbReference>
<feature type="region of interest" description="Disordered" evidence="9">
    <location>
        <begin position="572"/>
        <end position="629"/>
    </location>
</feature>
<protein>
    <recommendedName>
        <fullName evidence="10">GATA-type domain-containing protein</fullName>
    </recommendedName>
</protein>
<dbReference type="InterPro" id="IPR039355">
    <property type="entry name" value="Transcription_factor_GATA"/>
</dbReference>
<comment type="subcellular location">
    <subcellularLocation>
        <location evidence="1">Nucleus</location>
    </subcellularLocation>
</comment>
<dbReference type="AlphaFoldDB" id="A0A4T0H914"/>
<keyword evidence="7" id="KW-0539">Nucleus</keyword>
<dbReference type="CDD" id="cd00202">
    <property type="entry name" value="ZnF_GATA"/>
    <property type="match status" value="2"/>
</dbReference>
<evidence type="ECO:0000256" key="6">
    <source>
        <dbReference type="ARBA" id="ARBA00023163"/>
    </source>
</evidence>
<dbReference type="GO" id="GO:0008270">
    <property type="term" value="F:zinc ion binding"/>
    <property type="evidence" value="ECO:0007669"/>
    <property type="project" value="UniProtKB-KW"/>
</dbReference>
<dbReference type="GO" id="GO:0000981">
    <property type="term" value="F:DNA-binding transcription factor activity, RNA polymerase II-specific"/>
    <property type="evidence" value="ECO:0007669"/>
    <property type="project" value="TreeGrafter"/>
</dbReference>
<feature type="compositionally biased region" description="Low complexity" evidence="9">
    <location>
        <begin position="579"/>
        <end position="593"/>
    </location>
</feature>
<dbReference type="PANTHER" id="PTHR10071">
    <property type="entry name" value="TRANSCRIPTION FACTOR GATA FAMILY MEMBER"/>
    <property type="match status" value="1"/>
</dbReference>
<keyword evidence="6" id="KW-0804">Transcription</keyword>
<keyword evidence="5" id="KW-0805">Transcription regulation</keyword>
<feature type="compositionally biased region" description="Polar residues" evidence="9">
    <location>
        <begin position="516"/>
        <end position="537"/>
    </location>
</feature>
<evidence type="ECO:0000256" key="1">
    <source>
        <dbReference type="ARBA" id="ARBA00004123"/>
    </source>
</evidence>
<evidence type="ECO:0000256" key="7">
    <source>
        <dbReference type="ARBA" id="ARBA00023242"/>
    </source>
</evidence>
<feature type="region of interest" description="Disordered" evidence="9">
    <location>
        <begin position="164"/>
        <end position="227"/>
    </location>
</feature>
<feature type="compositionally biased region" description="Low complexity" evidence="9">
    <location>
        <begin position="495"/>
        <end position="505"/>
    </location>
</feature>
<feature type="compositionally biased region" description="Basic and acidic residues" evidence="9">
    <location>
        <begin position="121"/>
        <end position="134"/>
    </location>
</feature>
<dbReference type="GO" id="GO:0005634">
    <property type="term" value="C:nucleus"/>
    <property type="evidence" value="ECO:0007669"/>
    <property type="project" value="UniProtKB-SubCell"/>
</dbReference>
<evidence type="ECO:0000256" key="3">
    <source>
        <dbReference type="ARBA" id="ARBA00022771"/>
    </source>
</evidence>
<keyword evidence="2" id="KW-0479">Metal-binding</keyword>
<evidence type="ECO:0000313" key="11">
    <source>
        <dbReference type="EMBL" id="TIB11939.1"/>
    </source>
</evidence>
<dbReference type="GO" id="GO:0045944">
    <property type="term" value="P:positive regulation of transcription by RNA polymerase II"/>
    <property type="evidence" value="ECO:0007669"/>
    <property type="project" value="TreeGrafter"/>
</dbReference>
<feature type="compositionally biased region" description="Polar residues" evidence="9">
    <location>
        <begin position="616"/>
        <end position="629"/>
    </location>
</feature>
<feature type="region of interest" description="Disordered" evidence="9">
    <location>
        <begin position="478"/>
        <end position="537"/>
    </location>
</feature>
<dbReference type="InterPro" id="IPR000679">
    <property type="entry name" value="Znf_GATA"/>
</dbReference>
<evidence type="ECO:0000256" key="4">
    <source>
        <dbReference type="ARBA" id="ARBA00022833"/>
    </source>
</evidence>
<feature type="compositionally biased region" description="Polar residues" evidence="9">
    <location>
        <begin position="356"/>
        <end position="373"/>
    </location>
</feature>
<dbReference type="PANTHER" id="PTHR10071:SF335">
    <property type="entry name" value="IRON-SENSING TRANSCRIPTIONAL REPRESSOR-RELATED"/>
    <property type="match status" value="1"/>
</dbReference>
<keyword evidence="4" id="KW-0862">Zinc</keyword>
<sequence>MSSGSGSKPNFVLKFKGNKSFSPFLNINDEDTLIEIWRCSTKIKGHLERIITLIPISGHRMENLSWRLLYMHNLLVDDNKSAKGFKKLSKNASEKLNNEKNVELSDLKAPKFQRNNSSDLVLKKGHERSTKLDTSDSTQEDPFNLDLDSIPGFENIFDQPLIPHSQQAQHSQQLQQSQHSHYSHSNTESHDHHLQSDQTQEPQNYSYQDPQLQPTQSYQDSSSKPSCSNCGALSTPLWRRSTDDQLLCNACGLYLKLHKSHRPKSLKSSRSSIHAHPPGEWSNYKMDFDLSSNPSISCANCDTTRTPLWRKAENGQTLCNACGLYLKLHKSQRPLSMKTDTIKKRTRYDPIDKNGKFNSFERSPNGSPMVSRMSSPVRELTQSALAGIGLPIPGFGNVHQQSNQQKMEATNYESLNDVNNPAAYEVDFDNATIPAVASSAPSSTSGTVSNSLRKEGIEIPKRRRLTNDSCLSALQPMTPVNTPGNPANPIPPQFSQPQPQSFTPNNTPPFHTPSSLSNIEPTNLGNTSMGSSPYTTYGGVMQSSTRASSLDLPFEQQMSFDQLNFERRSFDADGSATFGGAPAGQPAAVPPGQSSAPTPGEHQRAPHSFESRPSYEHTNSFDSGSLSSASMPFTTASQIDQLGQHNFATPASATSSQPMSLHSSSDQHQNSSHNFNAHHAGTSSQQQMMAPQQIFGHHQLQHNDHNYDFGLFGGDFNTNDILGHHPKGLGIDIDGTGFR</sequence>
<dbReference type="EMBL" id="SPOF01000021">
    <property type="protein sequence ID" value="TIB11939.1"/>
    <property type="molecule type" value="Genomic_DNA"/>
</dbReference>
<feature type="compositionally biased region" description="Low complexity" evidence="9">
    <location>
        <begin position="660"/>
        <end position="674"/>
    </location>
</feature>
<feature type="compositionally biased region" description="Polar residues" evidence="9">
    <location>
        <begin position="196"/>
        <end position="227"/>
    </location>
</feature>
<dbReference type="FunFam" id="3.30.50.10:FF:000007">
    <property type="entry name" value="Nitrogen regulatory AreA, N-terminal"/>
    <property type="match status" value="1"/>
</dbReference>
<dbReference type="PRINTS" id="PR00619">
    <property type="entry name" value="GATAZNFINGER"/>
</dbReference>
<accession>A0A4T0H914</accession>
<reference evidence="11 12" key="1">
    <citation type="submission" date="2019-03" db="EMBL/GenBank/DDBJ databases">
        <title>Sequencing 23 genomes of Wallemia ichthyophaga.</title>
        <authorList>
            <person name="Gostincar C."/>
        </authorList>
    </citation>
    <scope>NUCLEOTIDE SEQUENCE [LARGE SCALE GENOMIC DNA]</scope>
    <source>
        <strain evidence="11 12">EXF-8621</strain>
    </source>
</reference>
<dbReference type="Proteomes" id="UP000306954">
    <property type="component" value="Unassembled WGS sequence"/>
</dbReference>
<feature type="region of interest" description="Disordered" evidence="9">
    <location>
        <begin position="349"/>
        <end position="373"/>
    </location>
</feature>
<feature type="region of interest" description="Disordered" evidence="9">
    <location>
        <begin position="648"/>
        <end position="688"/>
    </location>
</feature>
<evidence type="ECO:0000256" key="8">
    <source>
        <dbReference type="PROSITE-ProRule" id="PRU00094"/>
    </source>
</evidence>
<dbReference type="Pfam" id="PF00320">
    <property type="entry name" value="GATA"/>
    <property type="match status" value="2"/>
</dbReference>
<dbReference type="GO" id="GO:0000122">
    <property type="term" value="P:negative regulation of transcription by RNA polymerase II"/>
    <property type="evidence" value="ECO:0007669"/>
    <property type="project" value="TreeGrafter"/>
</dbReference>
<dbReference type="Gene3D" id="3.30.50.10">
    <property type="entry name" value="Erythroid Transcription Factor GATA-1, subunit A"/>
    <property type="match status" value="2"/>
</dbReference>
<feature type="compositionally biased region" description="Basic and acidic residues" evidence="9">
    <location>
        <begin position="601"/>
        <end position="615"/>
    </location>
</feature>
<dbReference type="PROSITE" id="PS00344">
    <property type="entry name" value="GATA_ZN_FINGER_1"/>
    <property type="match status" value="1"/>
</dbReference>
<feature type="compositionally biased region" description="Low complexity" evidence="9">
    <location>
        <begin position="164"/>
        <end position="185"/>
    </location>
</feature>
<dbReference type="SMART" id="SM00401">
    <property type="entry name" value="ZnF_GATA"/>
    <property type="match status" value="2"/>
</dbReference>
<evidence type="ECO:0000256" key="5">
    <source>
        <dbReference type="ARBA" id="ARBA00023015"/>
    </source>
</evidence>
<dbReference type="InterPro" id="IPR013088">
    <property type="entry name" value="Znf_NHR/GATA"/>
</dbReference>
<evidence type="ECO:0000259" key="10">
    <source>
        <dbReference type="PROSITE" id="PS50114"/>
    </source>
</evidence>
<dbReference type="SUPFAM" id="SSF57716">
    <property type="entry name" value="Glucocorticoid receptor-like (DNA-binding domain)"/>
    <property type="match status" value="2"/>
</dbReference>
<feature type="domain" description="GATA-type" evidence="10">
    <location>
        <begin position="292"/>
        <end position="345"/>
    </location>
</feature>
<dbReference type="PROSITE" id="PS50114">
    <property type="entry name" value="GATA_ZN_FINGER_2"/>
    <property type="match status" value="2"/>
</dbReference>
<gene>
    <name evidence="11" type="ORF">E3P90_02217</name>
</gene>
<proteinExistence type="predicted"/>
<keyword evidence="3 8" id="KW-0863">Zinc-finger</keyword>
<evidence type="ECO:0000313" key="12">
    <source>
        <dbReference type="Proteomes" id="UP000306954"/>
    </source>
</evidence>
<feature type="compositionally biased region" description="Polar residues" evidence="9">
    <location>
        <begin position="648"/>
        <end position="659"/>
    </location>
</feature>
<organism evidence="11 12">
    <name type="scientific">Wallemia ichthyophaga</name>
    <dbReference type="NCBI Taxonomy" id="245174"/>
    <lineage>
        <taxon>Eukaryota</taxon>
        <taxon>Fungi</taxon>
        <taxon>Dikarya</taxon>
        <taxon>Basidiomycota</taxon>
        <taxon>Wallemiomycotina</taxon>
        <taxon>Wallemiomycetes</taxon>
        <taxon>Wallemiales</taxon>
        <taxon>Wallemiaceae</taxon>
        <taxon>Wallemia</taxon>
    </lineage>
</organism>
<name>A0A4T0H914_WALIC</name>